<keyword evidence="5" id="KW-1185">Reference proteome</keyword>
<reference evidence="4 5" key="1">
    <citation type="submission" date="2018-01" db="EMBL/GenBank/DDBJ databases">
        <title>Draft genome Sequence of streptomyces globosus LZH-48.</title>
        <authorList>
            <person name="Ran K."/>
            <person name="Li Z."/>
            <person name="Wei S."/>
            <person name="Dong R."/>
        </authorList>
    </citation>
    <scope>NUCLEOTIDE SEQUENCE [LARGE SCALE GENOMIC DNA]</scope>
    <source>
        <strain evidence="4 5">LZH-48</strain>
    </source>
</reference>
<dbReference type="PANTHER" id="PTHR35848:SF6">
    <property type="entry name" value="CUPIN TYPE-2 DOMAIN-CONTAINING PROTEIN"/>
    <property type="match status" value="1"/>
</dbReference>
<dbReference type="InterPro" id="IPR051610">
    <property type="entry name" value="GPI/OXD"/>
</dbReference>
<dbReference type="InterPro" id="IPR013096">
    <property type="entry name" value="Cupin_2"/>
</dbReference>
<dbReference type="Proteomes" id="UP000252004">
    <property type="component" value="Chromosome"/>
</dbReference>
<dbReference type="InterPro" id="IPR014710">
    <property type="entry name" value="RmlC-like_jellyroll"/>
</dbReference>
<dbReference type="GO" id="GO:0046872">
    <property type="term" value="F:metal ion binding"/>
    <property type="evidence" value="ECO:0007669"/>
    <property type="project" value="UniProtKB-KW"/>
</dbReference>
<evidence type="ECO:0000256" key="2">
    <source>
        <dbReference type="SAM" id="MobiDB-lite"/>
    </source>
</evidence>
<gene>
    <name evidence="4" type="ORF">C0216_29535</name>
</gene>
<name>A0A344U7Z6_9ACTN</name>
<dbReference type="RefSeq" id="WP_114058187.1">
    <property type="nucleotide sequence ID" value="NZ_CP030862.1"/>
</dbReference>
<dbReference type="Pfam" id="PF07883">
    <property type="entry name" value="Cupin_2"/>
    <property type="match status" value="1"/>
</dbReference>
<dbReference type="Gene3D" id="2.60.120.10">
    <property type="entry name" value="Jelly Rolls"/>
    <property type="match status" value="1"/>
</dbReference>
<evidence type="ECO:0000313" key="5">
    <source>
        <dbReference type="Proteomes" id="UP000252004"/>
    </source>
</evidence>
<sequence>MHIFTAHEDDMVFEEQYNVSGRRIFPWPEAVEEPGWGGAWVDVAPGATSTAHLHDENEMFFVTEGSGLMRIGPETRRVRAGETVFITPGLDHDLTNDGAERLRFITIWWGGSEAVARERARWAAEFGIADPGAAGPAGTADAADGPRPDGQGEA</sequence>
<dbReference type="EMBL" id="CP030862">
    <property type="protein sequence ID" value="AXE27017.1"/>
    <property type="molecule type" value="Genomic_DNA"/>
</dbReference>
<proteinExistence type="predicted"/>
<dbReference type="KEGG" id="sgz:C0216_29535"/>
<dbReference type="AlphaFoldDB" id="A0A344U7Z6"/>
<evidence type="ECO:0000259" key="3">
    <source>
        <dbReference type="Pfam" id="PF07883"/>
    </source>
</evidence>
<dbReference type="OrthoDB" id="3296127at2"/>
<organism evidence="4 5">
    <name type="scientific">Streptomyces globosus</name>
    <dbReference type="NCBI Taxonomy" id="68209"/>
    <lineage>
        <taxon>Bacteria</taxon>
        <taxon>Bacillati</taxon>
        <taxon>Actinomycetota</taxon>
        <taxon>Actinomycetes</taxon>
        <taxon>Kitasatosporales</taxon>
        <taxon>Streptomycetaceae</taxon>
        <taxon>Streptomyces</taxon>
    </lineage>
</organism>
<dbReference type="InterPro" id="IPR011051">
    <property type="entry name" value="RmlC_Cupin_sf"/>
</dbReference>
<protein>
    <recommendedName>
        <fullName evidence="3">Cupin type-2 domain-containing protein</fullName>
    </recommendedName>
</protein>
<feature type="region of interest" description="Disordered" evidence="2">
    <location>
        <begin position="130"/>
        <end position="154"/>
    </location>
</feature>
<feature type="domain" description="Cupin type-2" evidence="3">
    <location>
        <begin position="40"/>
        <end position="108"/>
    </location>
</feature>
<dbReference type="SUPFAM" id="SSF51182">
    <property type="entry name" value="RmlC-like cupins"/>
    <property type="match status" value="1"/>
</dbReference>
<accession>A0A344U7Z6</accession>
<evidence type="ECO:0000256" key="1">
    <source>
        <dbReference type="ARBA" id="ARBA00022723"/>
    </source>
</evidence>
<evidence type="ECO:0000313" key="4">
    <source>
        <dbReference type="EMBL" id="AXE27017.1"/>
    </source>
</evidence>
<keyword evidence="1" id="KW-0479">Metal-binding</keyword>
<dbReference type="PANTHER" id="PTHR35848">
    <property type="entry name" value="OXALATE-BINDING PROTEIN"/>
    <property type="match status" value="1"/>
</dbReference>